<proteinExistence type="predicted"/>
<dbReference type="InterPro" id="IPR036397">
    <property type="entry name" value="RNaseH_sf"/>
</dbReference>
<evidence type="ECO:0000313" key="2">
    <source>
        <dbReference type="EMBL" id="KAK3222472.1"/>
    </source>
</evidence>
<dbReference type="AlphaFoldDB" id="A0AAE0EC61"/>
<comment type="caution">
    <text evidence="2">The sequence shown here is derived from an EMBL/GenBank/DDBJ whole genome shotgun (WGS) entry which is preliminary data.</text>
</comment>
<dbReference type="CDD" id="cd06222">
    <property type="entry name" value="RNase_H_like"/>
    <property type="match status" value="1"/>
</dbReference>
<dbReference type="PANTHER" id="PTHR47074">
    <property type="entry name" value="BNAC02G40300D PROTEIN"/>
    <property type="match status" value="1"/>
</dbReference>
<keyword evidence="3" id="KW-1185">Reference proteome</keyword>
<evidence type="ECO:0000259" key="1">
    <source>
        <dbReference type="Pfam" id="PF13456"/>
    </source>
</evidence>
<reference evidence="2" key="1">
    <citation type="journal article" date="2023" name="Plant J.">
        <title>Genome sequences and population genomics provide insights into the demographic history, inbreeding, and mutation load of two 'living fossil' tree species of Dipteronia.</title>
        <authorList>
            <person name="Feng Y."/>
            <person name="Comes H.P."/>
            <person name="Chen J."/>
            <person name="Zhu S."/>
            <person name="Lu R."/>
            <person name="Zhang X."/>
            <person name="Li P."/>
            <person name="Qiu J."/>
            <person name="Olsen K.M."/>
            <person name="Qiu Y."/>
        </authorList>
    </citation>
    <scope>NUCLEOTIDE SEQUENCE</scope>
    <source>
        <strain evidence="2">NBL</strain>
    </source>
</reference>
<accession>A0AAE0EC61</accession>
<dbReference type="InterPro" id="IPR044730">
    <property type="entry name" value="RNase_H-like_dom_plant"/>
</dbReference>
<dbReference type="InterPro" id="IPR052929">
    <property type="entry name" value="RNase_H-like_EbsB-rel"/>
</dbReference>
<dbReference type="Proteomes" id="UP001281410">
    <property type="component" value="Unassembled WGS sequence"/>
</dbReference>
<dbReference type="Gene3D" id="3.30.420.10">
    <property type="entry name" value="Ribonuclease H-like superfamily/Ribonuclease H"/>
    <property type="match status" value="1"/>
</dbReference>
<sequence>MANTTNVAALKMASGSWNESLVLDSFLLDDVGLILNIPCSPLHHRDSLTWHYDRLGFYTALYSPKVAEAIAILQGLQFTIEVCLVPYVIESDALSMIKLIKEGEFPCYEVGIIVKDICLTLDSLASCLVDFTPRIANKAAHALAKLGLSLVDIGY</sequence>
<gene>
    <name evidence="2" type="ORF">Dsin_009497</name>
</gene>
<dbReference type="GO" id="GO:0004523">
    <property type="term" value="F:RNA-DNA hybrid ribonuclease activity"/>
    <property type="evidence" value="ECO:0007669"/>
    <property type="project" value="InterPro"/>
</dbReference>
<name>A0AAE0EC61_9ROSI</name>
<dbReference type="GO" id="GO:0003676">
    <property type="term" value="F:nucleic acid binding"/>
    <property type="evidence" value="ECO:0007669"/>
    <property type="project" value="InterPro"/>
</dbReference>
<feature type="domain" description="RNase H type-1" evidence="1">
    <location>
        <begin position="61"/>
        <end position="146"/>
    </location>
</feature>
<dbReference type="InterPro" id="IPR012337">
    <property type="entry name" value="RNaseH-like_sf"/>
</dbReference>
<dbReference type="PANTHER" id="PTHR47074:SF11">
    <property type="entry name" value="REVERSE TRANSCRIPTASE-LIKE PROTEIN"/>
    <property type="match status" value="1"/>
</dbReference>
<dbReference type="Pfam" id="PF13456">
    <property type="entry name" value="RVT_3"/>
    <property type="match status" value="1"/>
</dbReference>
<dbReference type="EMBL" id="JANJYJ010000003">
    <property type="protein sequence ID" value="KAK3222472.1"/>
    <property type="molecule type" value="Genomic_DNA"/>
</dbReference>
<organism evidence="2 3">
    <name type="scientific">Dipteronia sinensis</name>
    <dbReference type="NCBI Taxonomy" id="43782"/>
    <lineage>
        <taxon>Eukaryota</taxon>
        <taxon>Viridiplantae</taxon>
        <taxon>Streptophyta</taxon>
        <taxon>Embryophyta</taxon>
        <taxon>Tracheophyta</taxon>
        <taxon>Spermatophyta</taxon>
        <taxon>Magnoliopsida</taxon>
        <taxon>eudicotyledons</taxon>
        <taxon>Gunneridae</taxon>
        <taxon>Pentapetalae</taxon>
        <taxon>rosids</taxon>
        <taxon>malvids</taxon>
        <taxon>Sapindales</taxon>
        <taxon>Sapindaceae</taxon>
        <taxon>Hippocastanoideae</taxon>
        <taxon>Acereae</taxon>
        <taxon>Dipteronia</taxon>
    </lineage>
</organism>
<dbReference type="InterPro" id="IPR002156">
    <property type="entry name" value="RNaseH_domain"/>
</dbReference>
<dbReference type="SUPFAM" id="SSF53098">
    <property type="entry name" value="Ribonuclease H-like"/>
    <property type="match status" value="1"/>
</dbReference>
<protein>
    <recommendedName>
        <fullName evidence="1">RNase H type-1 domain-containing protein</fullName>
    </recommendedName>
</protein>
<evidence type="ECO:0000313" key="3">
    <source>
        <dbReference type="Proteomes" id="UP001281410"/>
    </source>
</evidence>